<dbReference type="AlphaFoldDB" id="A0A0F9ECW7"/>
<organism evidence="1">
    <name type="scientific">marine sediment metagenome</name>
    <dbReference type="NCBI Taxonomy" id="412755"/>
    <lineage>
        <taxon>unclassified sequences</taxon>
        <taxon>metagenomes</taxon>
        <taxon>ecological metagenomes</taxon>
    </lineage>
</organism>
<proteinExistence type="predicted"/>
<reference evidence="1" key="1">
    <citation type="journal article" date="2015" name="Nature">
        <title>Complex archaea that bridge the gap between prokaryotes and eukaryotes.</title>
        <authorList>
            <person name="Spang A."/>
            <person name="Saw J.H."/>
            <person name="Jorgensen S.L."/>
            <person name="Zaremba-Niedzwiedzka K."/>
            <person name="Martijn J."/>
            <person name="Lind A.E."/>
            <person name="van Eijk R."/>
            <person name="Schleper C."/>
            <person name="Guy L."/>
            <person name="Ettema T.J."/>
        </authorList>
    </citation>
    <scope>NUCLEOTIDE SEQUENCE</scope>
</reference>
<dbReference type="EMBL" id="LAZR01037570">
    <property type="protein sequence ID" value="KKL21863.1"/>
    <property type="molecule type" value="Genomic_DNA"/>
</dbReference>
<protein>
    <submittedName>
        <fullName evidence="1">Uncharacterized protein</fullName>
    </submittedName>
</protein>
<accession>A0A0F9ECW7</accession>
<name>A0A0F9ECW7_9ZZZZ</name>
<evidence type="ECO:0000313" key="1">
    <source>
        <dbReference type="EMBL" id="KKL21863.1"/>
    </source>
</evidence>
<gene>
    <name evidence="1" type="ORF">LCGC14_2441180</name>
</gene>
<sequence length="181" mass="20566">ITSFLVSAIIFVNIREQFSIAPSNLFSGYQIILPDVGEPVSNPIIPTIGEVVSWLSGDNTDGIPYVEDVWMCGDYSTMLVINAKENNWRMRIAVMFYSYDGDEGYGKSVLRGSLGHAFNLIYVQDGSDPGDDLDVWYIEPQSDVIWNINYGHYRVYNYYSGGLVGTLWDTIFWVNYYDYLG</sequence>
<comment type="caution">
    <text evidence="1">The sequence shown here is derived from an EMBL/GenBank/DDBJ whole genome shotgun (WGS) entry which is preliminary data.</text>
</comment>
<feature type="non-terminal residue" evidence="1">
    <location>
        <position position="1"/>
    </location>
</feature>